<organism evidence="8 9">
    <name type="scientific">Triparma columacea</name>
    <dbReference type="NCBI Taxonomy" id="722753"/>
    <lineage>
        <taxon>Eukaryota</taxon>
        <taxon>Sar</taxon>
        <taxon>Stramenopiles</taxon>
        <taxon>Ochrophyta</taxon>
        <taxon>Bolidophyceae</taxon>
        <taxon>Parmales</taxon>
        <taxon>Triparmaceae</taxon>
        <taxon>Triparma</taxon>
    </lineage>
</organism>
<dbReference type="InterPro" id="IPR036551">
    <property type="entry name" value="Flavin_trans-like"/>
</dbReference>
<keyword evidence="5" id="KW-0812">Transmembrane</keyword>
<protein>
    <recommendedName>
        <fullName evidence="10">Phosphopantothenoylcysteine decarboxylase</fullName>
    </recommendedName>
</protein>
<feature type="region of interest" description="Disordered" evidence="4">
    <location>
        <begin position="91"/>
        <end position="116"/>
    </location>
</feature>
<keyword evidence="3" id="KW-0175">Coiled coil</keyword>
<dbReference type="Pfam" id="PF13649">
    <property type="entry name" value="Methyltransf_25"/>
    <property type="match status" value="1"/>
</dbReference>
<evidence type="ECO:0000256" key="5">
    <source>
        <dbReference type="SAM" id="Phobius"/>
    </source>
</evidence>
<dbReference type="PANTHER" id="PTHR14359">
    <property type="entry name" value="HOMO-OLIGOMERIC FLAVIN CONTAINING CYS DECARBOXYLASE FAMILY"/>
    <property type="match status" value="1"/>
</dbReference>
<dbReference type="GO" id="GO:0010181">
    <property type="term" value="F:FMN binding"/>
    <property type="evidence" value="ECO:0007669"/>
    <property type="project" value="TreeGrafter"/>
</dbReference>
<dbReference type="Proteomes" id="UP001165065">
    <property type="component" value="Unassembled WGS sequence"/>
</dbReference>
<evidence type="ECO:0000259" key="7">
    <source>
        <dbReference type="Pfam" id="PF13649"/>
    </source>
</evidence>
<accession>A0A9W7L6E0</accession>
<dbReference type="OrthoDB" id="1532798at2759"/>
<dbReference type="GO" id="GO:0071513">
    <property type="term" value="C:phosphopantothenoylcysteine decarboxylase complex"/>
    <property type="evidence" value="ECO:0007669"/>
    <property type="project" value="TreeGrafter"/>
</dbReference>
<evidence type="ECO:0000256" key="4">
    <source>
        <dbReference type="SAM" id="MobiDB-lite"/>
    </source>
</evidence>
<keyword evidence="9" id="KW-1185">Reference proteome</keyword>
<dbReference type="CDD" id="cd02440">
    <property type="entry name" value="AdoMet_MTases"/>
    <property type="match status" value="1"/>
</dbReference>
<dbReference type="Pfam" id="PF02441">
    <property type="entry name" value="Flavoprotein"/>
    <property type="match status" value="1"/>
</dbReference>
<dbReference type="PANTHER" id="PTHR14359:SF6">
    <property type="entry name" value="PHOSPHOPANTOTHENOYLCYSTEINE DECARBOXYLASE"/>
    <property type="match status" value="1"/>
</dbReference>
<dbReference type="EMBL" id="BRYA01000025">
    <property type="protein sequence ID" value="GMI33015.1"/>
    <property type="molecule type" value="Genomic_DNA"/>
</dbReference>
<evidence type="ECO:0000256" key="2">
    <source>
        <dbReference type="ARBA" id="ARBA00038350"/>
    </source>
</evidence>
<keyword evidence="5" id="KW-1133">Transmembrane helix</keyword>
<evidence type="ECO:0000313" key="9">
    <source>
        <dbReference type="Proteomes" id="UP001165065"/>
    </source>
</evidence>
<comment type="caution">
    <text evidence="8">The sequence shown here is derived from an EMBL/GenBank/DDBJ whole genome shotgun (WGS) entry which is preliminary data.</text>
</comment>
<dbReference type="InterPro" id="IPR029063">
    <property type="entry name" value="SAM-dependent_MTases_sf"/>
</dbReference>
<feature type="domain" description="Flavoprotein" evidence="6">
    <location>
        <begin position="10"/>
        <end position="230"/>
    </location>
</feature>
<feature type="coiled-coil region" evidence="3">
    <location>
        <begin position="249"/>
        <end position="280"/>
    </location>
</feature>
<sequence length="439" mass="48198">MSKTTTNTRDILLGATGSIGIVKVPSLILLLHSLNYTITLVLTEKAAWFWHGTHRGSCNAYDPESVRRVRELVSDGTVKVVEARDEWRTLEGDSPTLRSDEPNKNSSASPPLPPKTKGGNFLCPVLHITLRSTHRLLLICPLSANSLAKYSTGLSDDTLSCVVRAWEVKSKPALFCPAMNTAMWDHPITSTQLSTLKGFWEGGVGGCKIVGPKSKLLACGTEGMGALEEVEVIGREVVSFLGKKIITTIDKEEGKVKRKKDMVKALLRKAKEEFQNSKKKGSGGGMEDKVAPISPSSDLVISSVLQEIKLRGGASSVLDLGCGDGRWLTAFCSEFDNCSCVGVEIDEERVEKAKERIRVGGWEGRARIERGSVFEEGNWGGGAEVIVVYLFREAMERIGKMLSGRKCIVVSVGFLVKSWREPDWEKRIGGIRVYLWDNR</sequence>
<feature type="domain" description="Methyltransferase" evidence="7">
    <location>
        <begin position="317"/>
        <end position="373"/>
    </location>
</feature>
<evidence type="ECO:0000256" key="1">
    <source>
        <dbReference type="ARBA" id="ARBA00022993"/>
    </source>
</evidence>
<keyword evidence="1" id="KW-0173">Coenzyme A biosynthesis</keyword>
<feature type="transmembrane region" description="Helical" evidence="5">
    <location>
        <begin position="12"/>
        <end position="34"/>
    </location>
</feature>
<reference evidence="9" key="1">
    <citation type="journal article" date="2023" name="Commun. Biol.">
        <title>Genome analysis of Parmales, the sister group of diatoms, reveals the evolutionary specialization of diatoms from phago-mixotrophs to photoautotrophs.</title>
        <authorList>
            <person name="Ban H."/>
            <person name="Sato S."/>
            <person name="Yoshikawa S."/>
            <person name="Yamada K."/>
            <person name="Nakamura Y."/>
            <person name="Ichinomiya M."/>
            <person name="Sato N."/>
            <person name="Blanc-Mathieu R."/>
            <person name="Endo H."/>
            <person name="Kuwata A."/>
            <person name="Ogata H."/>
        </authorList>
    </citation>
    <scope>NUCLEOTIDE SEQUENCE [LARGE SCALE GENOMIC DNA]</scope>
</reference>
<dbReference type="GO" id="GO:0015937">
    <property type="term" value="P:coenzyme A biosynthetic process"/>
    <property type="evidence" value="ECO:0007669"/>
    <property type="project" value="UniProtKB-KW"/>
</dbReference>
<evidence type="ECO:0000256" key="3">
    <source>
        <dbReference type="SAM" id="Coils"/>
    </source>
</evidence>
<dbReference type="Gene3D" id="3.40.50.1950">
    <property type="entry name" value="Flavin prenyltransferase-like"/>
    <property type="match status" value="1"/>
</dbReference>
<comment type="similarity">
    <text evidence="2">Belongs to the HFCD (homooligomeric flavin containing Cys decarboxylase) superfamily.</text>
</comment>
<evidence type="ECO:0000313" key="8">
    <source>
        <dbReference type="EMBL" id="GMI33015.1"/>
    </source>
</evidence>
<evidence type="ECO:0000259" key="6">
    <source>
        <dbReference type="Pfam" id="PF02441"/>
    </source>
</evidence>
<dbReference type="Gene3D" id="3.40.50.150">
    <property type="entry name" value="Vaccinia Virus protein VP39"/>
    <property type="match status" value="1"/>
</dbReference>
<dbReference type="InterPro" id="IPR041698">
    <property type="entry name" value="Methyltransf_25"/>
</dbReference>
<gene>
    <name evidence="8" type="ORF">TrCOL_g12681</name>
</gene>
<dbReference type="InterPro" id="IPR003382">
    <property type="entry name" value="Flavoprotein"/>
</dbReference>
<dbReference type="SUPFAM" id="SSF53335">
    <property type="entry name" value="S-adenosyl-L-methionine-dependent methyltransferases"/>
    <property type="match status" value="1"/>
</dbReference>
<dbReference type="AlphaFoldDB" id="A0A9W7L6E0"/>
<dbReference type="SUPFAM" id="SSF52507">
    <property type="entry name" value="Homo-oligomeric flavin-containing Cys decarboxylases, HFCD"/>
    <property type="match status" value="1"/>
</dbReference>
<evidence type="ECO:0008006" key="10">
    <source>
        <dbReference type="Google" id="ProtNLM"/>
    </source>
</evidence>
<name>A0A9W7L6E0_9STRA</name>
<dbReference type="GO" id="GO:0004633">
    <property type="term" value="F:phosphopantothenoylcysteine decarboxylase activity"/>
    <property type="evidence" value="ECO:0007669"/>
    <property type="project" value="TreeGrafter"/>
</dbReference>
<proteinExistence type="inferred from homology"/>
<keyword evidence="5" id="KW-0472">Membrane</keyword>